<keyword evidence="2 5" id="KW-0812">Transmembrane</keyword>
<dbReference type="AlphaFoldDB" id="A0A7I8W9K6"/>
<evidence type="ECO:0000259" key="6">
    <source>
        <dbReference type="Pfam" id="PF00520"/>
    </source>
</evidence>
<organism evidence="7 8">
    <name type="scientific">Dimorphilus gyrociliatus</name>
    <dbReference type="NCBI Taxonomy" id="2664684"/>
    <lineage>
        <taxon>Eukaryota</taxon>
        <taxon>Metazoa</taxon>
        <taxon>Spiralia</taxon>
        <taxon>Lophotrochozoa</taxon>
        <taxon>Annelida</taxon>
        <taxon>Polychaeta</taxon>
        <taxon>Polychaeta incertae sedis</taxon>
        <taxon>Dinophilidae</taxon>
        <taxon>Dimorphilus</taxon>
    </lineage>
</organism>
<accession>A0A7I8W9K6</accession>
<proteinExistence type="predicted"/>
<keyword evidence="4 5" id="KW-0472">Membrane</keyword>
<comment type="subcellular location">
    <subcellularLocation>
        <location evidence="1">Membrane</location>
        <topology evidence="1">Multi-pass membrane protein</topology>
    </subcellularLocation>
</comment>
<protein>
    <submittedName>
        <fullName evidence="7">DgyrCDS13085</fullName>
    </submittedName>
</protein>
<feature type="domain" description="Ion transport" evidence="6">
    <location>
        <begin position="8"/>
        <end position="81"/>
    </location>
</feature>
<dbReference type="OrthoDB" id="300855at2759"/>
<dbReference type="GO" id="GO:0016020">
    <property type="term" value="C:membrane"/>
    <property type="evidence" value="ECO:0007669"/>
    <property type="project" value="UniProtKB-SubCell"/>
</dbReference>
<dbReference type="PANTHER" id="PTHR13715:SF99">
    <property type="entry name" value="INOSITOL 1,4,5-TRISPHOSPHATE RECEPTOR-LIKE PROTEIN A"/>
    <property type="match status" value="1"/>
</dbReference>
<dbReference type="GO" id="GO:0006816">
    <property type="term" value="P:calcium ion transport"/>
    <property type="evidence" value="ECO:0007669"/>
    <property type="project" value="InterPro"/>
</dbReference>
<evidence type="ECO:0000256" key="1">
    <source>
        <dbReference type="ARBA" id="ARBA00004141"/>
    </source>
</evidence>
<name>A0A7I8W9K6_9ANNE</name>
<dbReference type="InterPro" id="IPR005821">
    <property type="entry name" value="Ion_trans_dom"/>
</dbReference>
<dbReference type="GO" id="GO:0005216">
    <property type="term" value="F:monoatomic ion channel activity"/>
    <property type="evidence" value="ECO:0007669"/>
    <property type="project" value="InterPro"/>
</dbReference>
<reference evidence="7 8" key="1">
    <citation type="submission" date="2020-08" db="EMBL/GenBank/DDBJ databases">
        <authorList>
            <person name="Hejnol A."/>
        </authorList>
    </citation>
    <scope>NUCLEOTIDE SEQUENCE [LARGE SCALE GENOMIC DNA]</scope>
</reference>
<dbReference type="InterPro" id="IPR015925">
    <property type="entry name" value="Ryanodine_IP3_receptor"/>
</dbReference>
<evidence type="ECO:0000256" key="3">
    <source>
        <dbReference type="ARBA" id="ARBA00022989"/>
    </source>
</evidence>
<evidence type="ECO:0000313" key="8">
    <source>
        <dbReference type="Proteomes" id="UP000549394"/>
    </source>
</evidence>
<gene>
    <name evidence="7" type="ORF">DGYR_LOCUS12307</name>
</gene>
<dbReference type="Proteomes" id="UP000549394">
    <property type="component" value="Unassembled WGS sequence"/>
</dbReference>
<dbReference type="Pfam" id="PF00520">
    <property type="entry name" value="Ion_trans"/>
    <property type="match status" value="1"/>
</dbReference>
<evidence type="ECO:0000256" key="2">
    <source>
        <dbReference type="ARBA" id="ARBA00022692"/>
    </source>
</evidence>
<keyword evidence="8" id="KW-1185">Reference proteome</keyword>
<evidence type="ECO:0000256" key="5">
    <source>
        <dbReference type="SAM" id="Phobius"/>
    </source>
</evidence>
<feature type="transmembrane region" description="Helical" evidence="5">
    <location>
        <begin position="50"/>
        <end position="72"/>
    </location>
</feature>
<sequence length="245" mass="28875">MFNRDEEMYCETLLECSIAVFRYGLIGNYDDKFTTIDNYKTFANWSALGAFQIAFNVLVSVILLNVVFGIIVDTFSEIRNKKWDAERDMRDSCFLCSRDSFEFDRTKTGFLYHVGKEHNMWDYIQYFVYLNDTRSKHYFALDLYAFRELKADSIDFLPLDRALCLSNFDEEGSDSRIDQVLANVTLIRERQKKQAIKARLREEDERMLMFQKIFMDYKKAIDLESVQTESIDVAMSESIITDSEV</sequence>
<keyword evidence="3 5" id="KW-1133">Transmembrane helix</keyword>
<dbReference type="PANTHER" id="PTHR13715">
    <property type="entry name" value="RYANODINE RECEPTOR AND IP3 RECEPTOR"/>
    <property type="match status" value="1"/>
</dbReference>
<dbReference type="Gene3D" id="1.10.287.70">
    <property type="match status" value="1"/>
</dbReference>
<evidence type="ECO:0000313" key="7">
    <source>
        <dbReference type="EMBL" id="CAD5124824.1"/>
    </source>
</evidence>
<dbReference type="EMBL" id="CAJFCJ010000023">
    <property type="protein sequence ID" value="CAD5124824.1"/>
    <property type="molecule type" value="Genomic_DNA"/>
</dbReference>
<evidence type="ECO:0000256" key="4">
    <source>
        <dbReference type="ARBA" id="ARBA00023136"/>
    </source>
</evidence>
<comment type="caution">
    <text evidence="7">The sequence shown here is derived from an EMBL/GenBank/DDBJ whole genome shotgun (WGS) entry which is preliminary data.</text>
</comment>